<evidence type="ECO:0000313" key="3">
    <source>
        <dbReference type="Proteomes" id="UP001308005"/>
    </source>
</evidence>
<proteinExistence type="predicted"/>
<keyword evidence="1" id="KW-0472">Membrane</keyword>
<evidence type="ECO:0000313" key="2">
    <source>
        <dbReference type="EMBL" id="MEB4589426.1"/>
    </source>
</evidence>
<evidence type="ECO:0000256" key="1">
    <source>
        <dbReference type="SAM" id="Phobius"/>
    </source>
</evidence>
<name>A0ABU6CRH1_9GAMM</name>
<keyword evidence="1" id="KW-0812">Transmembrane</keyword>
<reference evidence="3" key="1">
    <citation type="submission" date="2023-07" db="EMBL/GenBank/DDBJ databases">
        <title>The carbon used by Thiothrix.</title>
        <authorList>
            <person name="Chen L."/>
        </authorList>
    </citation>
    <scope>NUCLEOTIDE SEQUENCE [LARGE SCALE GENOMIC DNA]</scope>
</reference>
<organism evidence="2 3">
    <name type="scientific">Candidatus Thiothrix phosphatis</name>
    <dbReference type="NCBI Taxonomy" id="3112415"/>
    <lineage>
        <taxon>Bacteria</taxon>
        <taxon>Pseudomonadati</taxon>
        <taxon>Pseudomonadota</taxon>
        <taxon>Gammaproteobacteria</taxon>
        <taxon>Thiotrichales</taxon>
        <taxon>Thiotrichaceae</taxon>
        <taxon>Thiothrix</taxon>
    </lineage>
</organism>
<gene>
    <name evidence="2" type="ORF">VSS37_00390</name>
</gene>
<feature type="transmembrane region" description="Helical" evidence="1">
    <location>
        <begin position="59"/>
        <end position="76"/>
    </location>
</feature>
<comment type="caution">
    <text evidence="2">The sequence shown here is derived from an EMBL/GenBank/DDBJ whole genome shotgun (WGS) entry which is preliminary data.</text>
</comment>
<accession>A0ABU6CRH1</accession>
<dbReference type="EMBL" id="JAYMYJ010000004">
    <property type="protein sequence ID" value="MEB4589426.1"/>
    <property type="molecule type" value="Genomic_DNA"/>
</dbReference>
<keyword evidence="3" id="KW-1185">Reference proteome</keyword>
<feature type="transmembrane region" description="Helical" evidence="1">
    <location>
        <begin position="82"/>
        <end position="100"/>
    </location>
</feature>
<keyword evidence="1" id="KW-1133">Transmembrane helix</keyword>
<protein>
    <submittedName>
        <fullName evidence="2">NfeD family protein</fullName>
    </submittedName>
</protein>
<dbReference type="RefSeq" id="WP_324692620.1">
    <property type="nucleotide sequence ID" value="NZ_JAYMYJ010000004.1"/>
</dbReference>
<dbReference type="Proteomes" id="UP001308005">
    <property type="component" value="Unassembled WGS sequence"/>
</dbReference>
<sequence length="175" mass="20164">MEQDNHNKTFIQRMQDWWNGLRQINLRAQAHYTVFRTTQNIKNKNGFVKQYQNRFMAGWEKWLGIGAGVTGLLMLLSPDSLWRWQFFLILLAVLCAPLLTDFWSELTRVFTEYPGKQFIGQVITLEQPIVDGFGGIRLDNQDWQLAGVDCAAGSSARIIAVKDRTLYITPINRPA</sequence>